<reference evidence="1 2" key="1">
    <citation type="submission" date="2015-11" db="EMBL/GenBank/DDBJ databases">
        <title>Long Read and Single Molecule DNA Sequencing Simplifies Genome Assembly and TAL Effector Gene Analysis of Xanthomonas translucens.</title>
        <authorList>
            <person name="Peng Z."/>
            <person name="Hu Y."/>
            <person name="Xie J."/>
            <person name="Potnis N."/>
            <person name="Akhunova A."/>
            <person name="Jones J."/>
            <person name="Liu Z."/>
            <person name="White F."/>
            <person name="Liu S."/>
        </authorList>
    </citation>
    <scope>NUCLEOTIDE SEQUENCE [LARGE SCALE GENOMIC DNA]</scope>
    <source>
        <strain evidence="1 2">B1</strain>
    </source>
</reference>
<gene>
    <name evidence="1" type="ORF">ATB53_13930</name>
</gene>
<sequence length="130" mass="13680">MTVNTEGSRRQRQMEIRCDGAVSGQGKQQHSEIGVYNALGAKAAAGPLLIVQDAFPCAVCDAAFTKQRLPLLVKVTANNGAYPGDHGLGQKPAASIYPYSLWYHNRVKPAGTVTAPAGFPAIPAFAAITL</sequence>
<dbReference type="RefSeq" id="WP_003476664.1">
    <property type="nucleotide sequence ID" value="NZ_CP089999.1"/>
</dbReference>
<dbReference type="EMBL" id="LNTA01000103">
    <property type="protein sequence ID" value="KWV14299.1"/>
    <property type="molecule type" value="Genomic_DNA"/>
</dbReference>
<dbReference type="Proteomes" id="UP000055854">
    <property type="component" value="Unassembled WGS sequence"/>
</dbReference>
<accession>A0A120EXF0</accession>
<comment type="caution">
    <text evidence="1">The sequence shown here is derived from an EMBL/GenBank/DDBJ whole genome shotgun (WGS) entry which is preliminary data.</text>
</comment>
<protein>
    <submittedName>
        <fullName evidence="1">Uncharacterized protein</fullName>
    </submittedName>
</protein>
<dbReference type="AlphaFoldDB" id="A0A120EXF0"/>
<organism evidence="1 2">
    <name type="scientific">Xanthomonas campestris pv. translucens</name>
    <dbReference type="NCBI Taxonomy" id="343"/>
    <lineage>
        <taxon>Bacteria</taxon>
        <taxon>Pseudomonadati</taxon>
        <taxon>Pseudomonadota</taxon>
        <taxon>Gammaproteobacteria</taxon>
        <taxon>Lysobacterales</taxon>
        <taxon>Lysobacteraceae</taxon>
        <taxon>Xanthomonas</taxon>
        <taxon>Xanthomonas translucens group</taxon>
    </lineage>
</organism>
<name>A0A120EXF0_XANCT</name>
<evidence type="ECO:0000313" key="2">
    <source>
        <dbReference type="Proteomes" id="UP000055854"/>
    </source>
</evidence>
<proteinExistence type="predicted"/>
<evidence type="ECO:0000313" key="1">
    <source>
        <dbReference type="EMBL" id="KWV14299.1"/>
    </source>
</evidence>